<dbReference type="AlphaFoldDB" id="A0AAP0KGY8"/>
<dbReference type="Proteomes" id="UP001420932">
    <property type="component" value="Unassembled WGS sequence"/>
</dbReference>
<organism evidence="1 2">
    <name type="scientific">Stephania yunnanensis</name>
    <dbReference type="NCBI Taxonomy" id="152371"/>
    <lineage>
        <taxon>Eukaryota</taxon>
        <taxon>Viridiplantae</taxon>
        <taxon>Streptophyta</taxon>
        <taxon>Embryophyta</taxon>
        <taxon>Tracheophyta</taxon>
        <taxon>Spermatophyta</taxon>
        <taxon>Magnoliopsida</taxon>
        <taxon>Ranunculales</taxon>
        <taxon>Menispermaceae</taxon>
        <taxon>Menispermoideae</taxon>
        <taxon>Cissampelideae</taxon>
        <taxon>Stephania</taxon>
    </lineage>
</organism>
<sequence length="322" mass="35901">MREGNKAETNNNVHDKHISMVNDRDQETDRLRQVIEKEMLKVESVGPPLLELLRHRAALSVAVSSSSMATFLSCYEYMNAYLQAMNPDLNNRKKNEKEKQVRKVQVTSVTNFLDLTTLQFSSSTFSASLHFRPYLVTTLPEPHHRATPFVALLPLVTHRSAGHPLPKALLLTCVKSFPSHWPSKPAAIHTSAGRRPLLAFYLPVGPLLQELRRHHAVLTGVVSSSSMATSLSPVFLSLSQHRPLHPLRRLSDGHRLGVLHGRLGLGGIAIVHYNNTPFDQYSIIRSAKSRRIPFASDTIFKSPSDFIDSGDDFASSPCVFVT</sequence>
<accession>A0AAP0KGY8</accession>
<evidence type="ECO:0000313" key="1">
    <source>
        <dbReference type="EMBL" id="KAK9151035.1"/>
    </source>
</evidence>
<dbReference type="EMBL" id="JBBNAF010000004">
    <property type="protein sequence ID" value="KAK9151035.1"/>
    <property type="molecule type" value="Genomic_DNA"/>
</dbReference>
<protein>
    <submittedName>
        <fullName evidence="1">Uncharacterized protein</fullName>
    </submittedName>
</protein>
<name>A0AAP0KGY8_9MAGN</name>
<keyword evidence="2" id="KW-1185">Reference proteome</keyword>
<evidence type="ECO:0000313" key="2">
    <source>
        <dbReference type="Proteomes" id="UP001420932"/>
    </source>
</evidence>
<reference evidence="1 2" key="1">
    <citation type="submission" date="2024-01" db="EMBL/GenBank/DDBJ databases">
        <title>Genome assemblies of Stephania.</title>
        <authorList>
            <person name="Yang L."/>
        </authorList>
    </citation>
    <scope>NUCLEOTIDE SEQUENCE [LARGE SCALE GENOMIC DNA]</scope>
    <source>
        <strain evidence="1">YNDBR</strain>
        <tissue evidence="1">Leaf</tissue>
    </source>
</reference>
<gene>
    <name evidence="1" type="ORF">Syun_009344</name>
</gene>
<comment type="caution">
    <text evidence="1">The sequence shown here is derived from an EMBL/GenBank/DDBJ whole genome shotgun (WGS) entry which is preliminary data.</text>
</comment>
<proteinExistence type="predicted"/>